<proteinExistence type="predicted"/>
<evidence type="ECO:0000256" key="2">
    <source>
        <dbReference type="ARBA" id="ARBA00004651"/>
    </source>
</evidence>
<feature type="domain" description="HAMP" evidence="16">
    <location>
        <begin position="172"/>
        <end position="225"/>
    </location>
</feature>
<evidence type="ECO:0000259" key="15">
    <source>
        <dbReference type="PROSITE" id="PS50109"/>
    </source>
</evidence>
<reference evidence="17 18" key="1">
    <citation type="submission" date="2017-11" db="EMBL/GenBank/DDBJ databases">
        <title>Genomic Encyclopedia of Archaeal and Bacterial Type Strains, Phase II (KMG-II): From Individual Species to Whole Genera.</title>
        <authorList>
            <person name="Goeker M."/>
        </authorList>
    </citation>
    <scope>NUCLEOTIDE SEQUENCE [LARGE SCALE GENOMIC DNA]</scope>
    <source>
        <strain evidence="17 18">DSM 28175</strain>
    </source>
</reference>
<sequence length="455" mass="51025">MKITSKITLLFLGLSTGILLLLNAFILYFEYQFNYRDFFKRLEARTNITAEINLLPGGNKTAYAEVRNRYLERLDGETEYIVKADKQGNYKNPGVPEAFFRDIINLKSSTYRKGNKFFAGKIFEIGADRYIVIATALNAYGLNEINELQKILLIGFFGALIIVFFVGRAFSNYTFAPVRKIIHSVNNITSDNLHLRLDEPDGKDEIGELAHTFNNMLNRLETAFETQNNFVSNASHELRTPLTVINSELELALNNSTSNDKHHEALTVIHDETTKLIQMLNSLLSLAQTGFDGKKQNWQRIRMDELVLTAVESVKKIMPESNIQIDFSALPADADSLHVLGNVNLLHLAASNIISNGCKYSKNALVNVKLFLQNNSIVFSVTDQGIGIPATEVQHIFEPFFRASNTHQYNGHGVGLPLTLNIIRLHNGTIGIRSEINTGTEIMVSLPLEQADNSN</sequence>
<accession>A0A2H9VUL4</accession>
<keyword evidence="12" id="KW-0902">Two-component regulatory system</keyword>
<dbReference type="EC" id="2.7.13.3" evidence="3"/>
<feature type="transmembrane region" description="Helical" evidence="14">
    <location>
        <begin position="151"/>
        <end position="170"/>
    </location>
</feature>
<evidence type="ECO:0000259" key="16">
    <source>
        <dbReference type="PROSITE" id="PS50885"/>
    </source>
</evidence>
<dbReference type="Pfam" id="PF00672">
    <property type="entry name" value="HAMP"/>
    <property type="match status" value="1"/>
</dbReference>
<evidence type="ECO:0000256" key="1">
    <source>
        <dbReference type="ARBA" id="ARBA00000085"/>
    </source>
</evidence>
<dbReference type="SUPFAM" id="SSF55874">
    <property type="entry name" value="ATPase domain of HSP90 chaperone/DNA topoisomerase II/histidine kinase"/>
    <property type="match status" value="1"/>
</dbReference>
<evidence type="ECO:0000256" key="7">
    <source>
        <dbReference type="ARBA" id="ARBA00022692"/>
    </source>
</evidence>
<dbReference type="PROSITE" id="PS50109">
    <property type="entry name" value="HIS_KIN"/>
    <property type="match status" value="1"/>
</dbReference>
<dbReference type="AlphaFoldDB" id="A0A2H9VUL4"/>
<dbReference type="SMART" id="SM00304">
    <property type="entry name" value="HAMP"/>
    <property type="match status" value="1"/>
</dbReference>
<dbReference type="OrthoDB" id="594725at2"/>
<dbReference type="InterPro" id="IPR004358">
    <property type="entry name" value="Sig_transdc_His_kin-like_C"/>
</dbReference>
<dbReference type="PROSITE" id="PS50885">
    <property type="entry name" value="HAMP"/>
    <property type="match status" value="1"/>
</dbReference>
<evidence type="ECO:0000256" key="14">
    <source>
        <dbReference type="SAM" id="Phobius"/>
    </source>
</evidence>
<dbReference type="Pfam" id="PF00512">
    <property type="entry name" value="HisKA"/>
    <property type="match status" value="1"/>
</dbReference>
<dbReference type="InterPro" id="IPR036890">
    <property type="entry name" value="HATPase_C_sf"/>
</dbReference>
<comment type="subcellular location">
    <subcellularLocation>
        <location evidence="2">Cell membrane</location>
        <topology evidence="2">Multi-pass membrane protein</topology>
    </subcellularLocation>
</comment>
<dbReference type="SUPFAM" id="SSF158472">
    <property type="entry name" value="HAMP domain-like"/>
    <property type="match status" value="1"/>
</dbReference>
<keyword evidence="4" id="KW-1003">Cell membrane</keyword>
<keyword evidence="9 17" id="KW-0418">Kinase</keyword>
<dbReference type="CDD" id="cd06225">
    <property type="entry name" value="HAMP"/>
    <property type="match status" value="1"/>
</dbReference>
<protein>
    <recommendedName>
        <fullName evidence="3">histidine kinase</fullName>
        <ecNumber evidence="3">2.7.13.3</ecNumber>
    </recommendedName>
</protein>
<name>A0A2H9VUL4_9SPHI</name>
<evidence type="ECO:0000256" key="6">
    <source>
        <dbReference type="ARBA" id="ARBA00022679"/>
    </source>
</evidence>
<dbReference type="CDD" id="cd00075">
    <property type="entry name" value="HATPase"/>
    <property type="match status" value="1"/>
</dbReference>
<keyword evidence="13 14" id="KW-0472">Membrane</keyword>
<dbReference type="SUPFAM" id="SSF47384">
    <property type="entry name" value="Homodimeric domain of signal transducing histidine kinase"/>
    <property type="match status" value="1"/>
</dbReference>
<keyword evidence="8" id="KW-0547">Nucleotide-binding</keyword>
<keyword evidence="18" id="KW-1185">Reference proteome</keyword>
<dbReference type="InterPro" id="IPR050398">
    <property type="entry name" value="HssS/ArlS-like"/>
</dbReference>
<dbReference type="SMART" id="SM00387">
    <property type="entry name" value="HATPase_c"/>
    <property type="match status" value="1"/>
</dbReference>
<evidence type="ECO:0000256" key="12">
    <source>
        <dbReference type="ARBA" id="ARBA00023012"/>
    </source>
</evidence>
<comment type="catalytic activity">
    <reaction evidence="1">
        <text>ATP + protein L-histidine = ADP + protein N-phospho-L-histidine.</text>
        <dbReference type="EC" id="2.7.13.3"/>
    </reaction>
</comment>
<feature type="domain" description="Histidine kinase" evidence="15">
    <location>
        <begin position="233"/>
        <end position="450"/>
    </location>
</feature>
<evidence type="ECO:0000256" key="8">
    <source>
        <dbReference type="ARBA" id="ARBA00022741"/>
    </source>
</evidence>
<dbReference type="Proteomes" id="UP000242687">
    <property type="component" value="Unassembled WGS sequence"/>
</dbReference>
<dbReference type="Pfam" id="PF02518">
    <property type="entry name" value="HATPase_c"/>
    <property type="match status" value="1"/>
</dbReference>
<evidence type="ECO:0000256" key="10">
    <source>
        <dbReference type="ARBA" id="ARBA00022840"/>
    </source>
</evidence>
<dbReference type="InterPro" id="IPR003661">
    <property type="entry name" value="HisK_dim/P_dom"/>
</dbReference>
<dbReference type="Gene3D" id="6.10.340.10">
    <property type="match status" value="1"/>
</dbReference>
<dbReference type="SMART" id="SM00388">
    <property type="entry name" value="HisKA"/>
    <property type="match status" value="1"/>
</dbReference>
<keyword evidence="10" id="KW-0067">ATP-binding</keyword>
<evidence type="ECO:0000256" key="5">
    <source>
        <dbReference type="ARBA" id="ARBA00022553"/>
    </source>
</evidence>
<dbReference type="FunFam" id="1.10.287.130:FF:000001">
    <property type="entry name" value="Two-component sensor histidine kinase"/>
    <property type="match status" value="1"/>
</dbReference>
<evidence type="ECO:0000256" key="3">
    <source>
        <dbReference type="ARBA" id="ARBA00012438"/>
    </source>
</evidence>
<dbReference type="InterPro" id="IPR003594">
    <property type="entry name" value="HATPase_dom"/>
</dbReference>
<keyword evidence="7 14" id="KW-0812">Transmembrane</keyword>
<organism evidence="17 18">
    <name type="scientific">Mucilaginibacter auburnensis</name>
    <dbReference type="NCBI Taxonomy" id="1457233"/>
    <lineage>
        <taxon>Bacteria</taxon>
        <taxon>Pseudomonadati</taxon>
        <taxon>Bacteroidota</taxon>
        <taxon>Sphingobacteriia</taxon>
        <taxon>Sphingobacteriales</taxon>
        <taxon>Sphingobacteriaceae</taxon>
        <taxon>Mucilaginibacter</taxon>
    </lineage>
</organism>
<dbReference type="InterPro" id="IPR036097">
    <property type="entry name" value="HisK_dim/P_sf"/>
</dbReference>
<dbReference type="GO" id="GO:0005524">
    <property type="term" value="F:ATP binding"/>
    <property type="evidence" value="ECO:0007669"/>
    <property type="project" value="UniProtKB-KW"/>
</dbReference>
<dbReference type="CDD" id="cd00082">
    <property type="entry name" value="HisKA"/>
    <property type="match status" value="1"/>
</dbReference>
<keyword evidence="11 14" id="KW-1133">Transmembrane helix</keyword>
<evidence type="ECO:0000256" key="13">
    <source>
        <dbReference type="ARBA" id="ARBA00023136"/>
    </source>
</evidence>
<dbReference type="Gene3D" id="3.30.565.10">
    <property type="entry name" value="Histidine kinase-like ATPase, C-terminal domain"/>
    <property type="match status" value="1"/>
</dbReference>
<dbReference type="PRINTS" id="PR00344">
    <property type="entry name" value="BCTRLSENSOR"/>
</dbReference>
<dbReference type="InterPro" id="IPR005467">
    <property type="entry name" value="His_kinase_dom"/>
</dbReference>
<dbReference type="EMBL" id="PGFJ01000001">
    <property type="protein sequence ID" value="PJJ84507.1"/>
    <property type="molecule type" value="Genomic_DNA"/>
</dbReference>
<keyword evidence="6" id="KW-0808">Transferase</keyword>
<evidence type="ECO:0000313" key="18">
    <source>
        <dbReference type="Proteomes" id="UP000242687"/>
    </source>
</evidence>
<evidence type="ECO:0000256" key="11">
    <source>
        <dbReference type="ARBA" id="ARBA00022989"/>
    </source>
</evidence>
<dbReference type="Gene3D" id="1.10.287.130">
    <property type="match status" value="1"/>
</dbReference>
<feature type="transmembrane region" description="Helical" evidence="14">
    <location>
        <begin position="7"/>
        <end position="29"/>
    </location>
</feature>
<dbReference type="GO" id="GO:0005886">
    <property type="term" value="C:plasma membrane"/>
    <property type="evidence" value="ECO:0007669"/>
    <property type="project" value="UniProtKB-SubCell"/>
</dbReference>
<evidence type="ECO:0000256" key="9">
    <source>
        <dbReference type="ARBA" id="ARBA00022777"/>
    </source>
</evidence>
<dbReference type="PANTHER" id="PTHR45528:SF1">
    <property type="entry name" value="SENSOR HISTIDINE KINASE CPXA"/>
    <property type="match status" value="1"/>
</dbReference>
<dbReference type="PANTHER" id="PTHR45528">
    <property type="entry name" value="SENSOR HISTIDINE KINASE CPXA"/>
    <property type="match status" value="1"/>
</dbReference>
<gene>
    <name evidence="17" type="ORF">CLV57_1520</name>
</gene>
<keyword evidence="5" id="KW-0597">Phosphoprotein</keyword>
<dbReference type="InterPro" id="IPR003660">
    <property type="entry name" value="HAMP_dom"/>
</dbReference>
<dbReference type="RefSeq" id="WP_100340700.1">
    <property type="nucleotide sequence ID" value="NZ_PGFJ01000001.1"/>
</dbReference>
<dbReference type="GO" id="GO:0000155">
    <property type="term" value="F:phosphorelay sensor kinase activity"/>
    <property type="evidence" value="ECO:0007669"/>
    <property type="project" value="InterPro"/>
</dbReference>
<evidence type="ECO:0000256" key="4">
    <source>
        <dbReference type="ARBA" id="ARBA00022475"/>
    </source>
</evidence>
<comment type="caution">
    <text evidence="17">The sequence shown here is derived from an EMBL/GenBank/DDBJ whole genome shotgun (WGS) entry which is preliminary data.</text>
</comment>
<evidence type="ECO:0000313" key="17">
    <source>
        <dbReference type="EMBL" id="PJJ84507.1"/>
    </source>
</evidence>